<dbReference type="GO" id="GO:0016020">
    <property type="term" value="C:membrane"/>
    <property type="evidence" value="ECO:0007669"/>
    <property type="project" value="TreeGrafter"/>
</dbReference>
<dbReference type="PANTHER" id="PTHR43798:SF31">
    <property type="entry name" value="AB HYDROLASE SUPERFAMILY PROTEIN YCLE"/>
    <property type="match status" value="1"/>
</dbReference>
<evidence type="ECO:0000313" key="4">
    <source>
        <dbReference type="Proteomes" id="UP000292445"/>
    </source>
</evidence>
<dbReference type="InterPro" id="IPR050266">
    <property type="entry name" value="AB_hydrolase_sf"/>
</dbReference>
<dbReference type="PANTHER" id="PTHR43798">
    <property type="entry name" value="MONOACYLGLYCEROL LIPASE"/>
    <property type="match status" value="1"/>
</dbReference>
<dbReference type="Gene3D" id="3.40.50.1820">
    <property type="entry name" value="alpha/beta hydrolase"/>
    <property type="match status" value="1"/>
</dbReference>
<evidence type="ECO:0000256" key="1">
    <source>
        <dbReference type="ARBA" id="ARBA00022801"/>
    </source>
</evidence>
<keyword evidence="4" id="KW-1185">Reference proteome</keyword>
<proteinExistence type="predicted"/>
<dbReference type="SUPFAM" id="SSF53474">
    <property type="entry name" value="alpha/beta-Hydrolases"/>
    <property type="match status" value="1"/>
</dbReference>
<dbReference type="InterPro" id="IPR029058">
    <property type="entry name" value="AB_hydrolase_fold"/>
</dbReference>
<dbReference type="EMBL" id="SGXC01000001">
    <property type="protein sequence ID" value="RZS84079.1"/>
    <property type="molecule type" value="Genomic_DNA"/>
</dbReference>
<dbReference type="Proteomes" id="UP000292445">
    <property type="component" value="Unassembled WGS sequence"/>
</dbReference>
<dbReference type="RefSeq" id="WP_130355475.1">
    <property type="nucleotide sequence ID" value="NZ_SGXC01000001.1"/>
</dbReference>
<evidence type="ECO:0000259" key="2">
    <source>
        <dbReference type="Pfam" id="PF00561"/>
    </source>
</evidence>
<dbReference type="Pfam" id="PF00561">
    <property type="entry name" value="Abhydrolase_1"/>
    <property type="match status" value="1"/>
</dbReference>
<dbReference type="GO" id="GO:0016787">
    <property type="term" value="F:hydrolase activity"/>
    <property type="evidence" value="ECO:0007669"/>
    <property type="project" value="UniProtKB-KW"/>
</dbReference>
<keyword evidence="1 3" id="KW-0378">Hydrolase</keyword>
<organism evidence="3 4">
    <name type="scientific">Pigmentiphaga kullae</name>
    <dbReference type="NCBI Taxonomy" id="151784"/>
    <lineage>
        <taxon>Bacteria</taxon>
        <taxon>Pseudomonadati</taxon>
        <taxon>Pseudomonadota</taxon>
        <taxon>Betaproteobacteria</taxon>
        <taxon>Burkholderiales</taxon>
        <taxon>Alcaligenaceae</taxon>
        <taxon>Pigmentiphaga</taxon>
    </lineage>
</organism>
<dbReference type="InterPro" id="IPR000073">
    <property type="entry name" value="AB_hydrolase_1"/>
</dbReference>
<evidence type="ECO:0000313" key="3">
    <source>
        <dbReference type="EMBL" id="RZS84079.1"/>
    </source>
</evidence>
<dbReference type="PRINTS" id="PR00111">
    <property type="entry name" value="ABHYDROLASE"/>
</dbReference>
<name>A0A4Q7NGV4_9BURK</name>
<accession>A0A4Q7NGV4</accession>
<reference evidence="3 4" key="1">
    <citation type="submission" date="2019-02" db="EMBL/GenBank/DDBJ databases">
        <title>Genomic Encyclopedia of Type Strains, Phase IV (KMG-IV): sequencing the most valuable type-strain genomes for metagenomic binning, comparative biology and taxonomic classification.</title>
        <authorList>
            <person name="Goeker M."/>
        </authorList>
    </citation>
    <scope>NUCLEOTIDE SEQUENCE [LARGE SCALE GENOMIC DNA]</scope>
    <source>
        <strain evidence="3 4">K24</strain>
    </source>
</reference>
<gene>
    <name evidence="3" type="ORF">EV675_0081</name>
</gene>
<dbReference type="AlphaFoldDB" id="A0A4Q7NGV4"/>
<sequence>MDTSARHPAVGKTVEANGLRTNYHEAGDGPPVIFLHGSGAGVSGWENWHGVMPAFARRHRVLVPDIVGFGFTERQPDARYNIKVWVQHLLGFMDAMNVQQADLVGNSFGGALALAVALRNGHRVRRMVLMGTPAGEFEQRASSARSWYYQPSLESMAELLRTFPYDPAVITDEMVRLRHEVSLQAGGMDAYRKLFPEPGQAGEVKMVKGIPERDLESIAAPVLVLHGRDDQRVPVECGLRIARRCPRADLLMFGQCGHWVQIERQDAFVQSAMSFLA</sequence>
<protein>
    <submittedName>
        <fullName evidence="3">2-hydroxymuconate semialdehyde hydrolase</fullName>
    </submittedName>
</protein>
<comment type="caution">
    <text evidence="3">The sequence shown here is derived from an EMBL/GenBank/DDBJ whole genome shotgun (WGS) entry which is preliminary data.</text>
</comment>
<dbReference type="OrthoDB" id="9799989at2"/>
<feature type="domain" description="AB hydrolase-1" evidence="2">
    <location>
        <begin position="30"/>
        <end position="264"/>
    </location>
</feature>